<reference evidence="11 12" key="1">
    <citation type="submission" date="2016-10" db="EMBL/GenBank/DDBJ databases">
        <authorList>
            <person name="de Groot N.N."/>
        </authorList>
    </citation>
    <scope>NUCLEOTIDE SEQUENCE [LARGE SCALE GENOMIC DNA]</scope>
    <source>
        <strain evidence="11 12">DSM 5522</strain>
    </source>
</reference>
<dbReference type="Gene3D" id="1.20.120.160">
    <property type="entry name" value="HPT domain"/>
    <property type="match status" value="1"/>
</dbReference>
<evidence type="ECO:0000256" key="3">
    <source>
        <dbReference type="ARBA" id="ARBA00012438"/>
    </source>
</evidence>
<sequence>MSEANKIKKKKDAITRLNNSQTGAMIVNDYLKYKARKEYFSFFLIEILNLKPLNDKYGYIYGDALLMEVADIINSIESDKNISIRISGLEFAILIKDCEDINASAIARTIIKSIEKIYTGENESIHLSAKVAYHFTNESTDFVDLINKLDYIFDYLHENDDIPYISYSVLKGKNYIAKYNFPLKDRSGYELERAYLAGDLDIYRFAFKLLERAEDLQSALNVLIARIGRNLNFDSIIIFGIGISQLRNRIMYSWSLNNDFFDTKNFEEYLTDNAVSRFFSLIGPQEYITTEKITEDIIPLKKALYLDEEPSACYTPLYENGKVNSIAVFIKYESNYKWKKNTLKSLVKISEVIAINISKIQHENANQDKTWFLAKMGNELDKPVSTIIGFSELIMKEAINPRVAKYAENIKNYSEALLGIINELSDVTKIEAGNFNITNTIYEVSNLFKEVYSVTMAALSKKNIQFYVDLGENIPVRLSGDYAHIKQILINLLSNAIKFTPEGSVIFKIYSEIIDRNNVMLYFSITDTGIGIKDSDLNIIFNDFEKLDYHTTYTSNGSGLGLTIAKQLAKMMGGDINVKSKFNVGSTFVFNVPQYIVQGNFWDGKLDGEVIPNIINGNSDEFMLLDTSCLLVSSDEDVIFDFMKFIKSYKMNVDVVSDTYMTIKKLNDNRYDIIFVCDNLDNIDANETAKLIRTLKGRYFKTVPIIKMVYNLKGLELKRGNYGKYFSGFLGLKMNESKIVSVLRKHLPAYKLVYKELNLYDKVKAPIDLKIKGLDLMVASRNVDNKFDDLIKALSIYIKYSKLYYLRLSRYFKEKDYDHLYFYITSLKSASSLIGALKLSKMCENFEEAYSNSNFELIDESSAELINYYITIVIRIGNAIKKYSNYPFVLEVLNYLTKNMDTDNVQEQEHNFLRMSITSSKAIFLNIIKVINRFEQDKAIRILKFIYTNLTDDEKLAITDCIHCLETYEFKEAIMIIRELLKENNV</sequence>
<dbReference type="InterPro" id="IPR000160">
    <property type="entry name" value="GGDEF_dom"/>
</dbReference>
<feature type="domain" description="GGDEF" evidence="10">
    <location>
        <begin position="38"/>
        <end position="181"/>
    </location>
</feature>
<dbReference type="CDD" id="cd00082">
    <property type="entry name" value="HisKA"/>
    <property type="match status" value="1"/>
</dbReference>
<feature type="domain" description="Histidine kinase" evidence="9">
    <location>
        <begin position="375"/>
        <end position="596"/>
    </location>
</feature>
<dbReference type="GO" id="GO:0000155">
    <property type="term" value="F:phosphorelay sensor kinase activity"/>
    <property type="evidence" value="ECO:0007669"/>
    <property type="project" value="InterPro"/>
</dbReference>
<dbReference type="InterPro" id="IPR003594">
    <property type="entry name" value="HATPase_dom"/>
</dbReference>
<dbReference type="OrthoDB" id="9757918at2"/>
<evidence type="ECO:0000256" key="1">
    <source>
        <dbReference type="ARBA" id="ARBA00000085"/>
    </source>
</evidence>
<dbReference type="NCBIfam" id="TIGR00254">
    <property type="entry name" value="GGDEF"/>
    <property type="match status" value="1"/>
</dbReference>
<comment type="catalytic activity">
    <reaction evidence="1">
        <text>ATP + protein L-histidine = ADP + protein N-phospho-L-histidine.</text>
        <dbReference type="EC" id="2.7.13.3"/>
    </reaction>
</comment>
<evidence type="ECO:0000256" key="2">
    <source>
        <dbReference type="ARBA" id="ARBA00006402"/>
    </source>
</evidence>
<evidence type="ECO:0000313" key="12">
    <source>
        <dbReference type="Proteomes" id="UP000198838"/>
    </source>
</evidence>
<dbReference type="PROSITE" id="PS50109">
    <property type="entry name" value="HIS_KIN"/>
    <property type="match status" value="1"/>
</dbReference>
<evidence type="ECO:0000256" key="8">
    <source>
        <dbReference type="ARBA" id="ARBA00074306"/>
    </source>
</evidence>
<dbReference type="STRING" id="1120918.SAMN05216249_101192"/>
<dbReference type="CDD" id="cd01949">
    <property type="entry name" value="GGDEF"/>
    <property type="match status" value="1"/>
</dbReference>
<evidence type="ECO:0000259" key="10">
    <source>
        <dbReference type="PROSITE" id="PS50887"/>
    </source>
</evidence>
<dbReference type="Proteomes" id="UP000198838">
    <property type="component" value="Unassembled WGS sequence"/>
</dbReference>
<evidence type="ECO:0000313" key="11">
    <source>
        <dbReference type="EMBL" id="SFA71987.1"/>
    </source>
</evidence>
<dbReference type="PANTHER" id="PTHR43047">
    <property type="entry name" value="TWO-COMPONENT HISTIDINE PROTEIN KINASE"/>
    <property type="match status" value="1"/>
</dbReference>
<dbReference type="SUPFAM" id="SSF55874">
    <property type="entry name" value="ATPase domain of HSP90 chaperone/DNA topoisomerase II/histidine kinase"/>
    <property type="match status" value="1"/>
</dbReference>
<dbReference type="InterPro" id="IPR005467">
    <property type="entry name" value="His_kinase_dom"/>
</dbReference>
<protein>
    <recommendedName>
        <fullName evidence="8">Circadian input-output histidine kinase CikA</fullName>
        <ecNumber evidence="3">2.7.13.3</ecNumber>
    </recommendedName>
</protein>
<evidence type="ECO:0000256" key="5">
    <source>
        <dbReference type="ARBA" id="ARBA00022679"/>
    </source>
</evidence>
<dbReference type="InterPro" id="IPR036641">
    <property type="entry name" value="HPT_dom_sf"/>
</dbReference>
<dbReference type="SMART" id="SM00267">
    <property type="entry name" value="GGDEF"/>
    <property type="match status" value="1"/>
</dbReference>
<keyword evidence="4" id="KW-0597">Phosphoprotein</keyword>
<dbReference type="SUPFAM" id="SSF47226">
    <property type="entry name" value="Histidine-containing phosphotransfer domain, HPT domain"/>
    <property type="match status" value="1"/>
</dbReference>
<dbReference type="EMBL" id="FOJY01000001">
    <property type="protein sequence ID" value="SFA71987.1"/>
    <property type="molecule type" value="Genomic_DNA"/>
</dbReference>
<keyword evidence="5" id="KW-0808">Transferase</keyword>
<dbReference type="Gene3D" id="1.10.287.130">
    <property type="match status" value="1"/>
</dbReference>
<dbReference type="InterPro" id="IPR011006">
    <property type="entry name" value="CheY-like_superfamily"/>
</dbReference>
<evidence type="ECO:0000256" key="4">
    <source>
        <dbReference type="ARBA" id="ARBA00022553"/>
    </source>
</evidence>
<evidence type="ECO:0000256" key="7">
    <source>
        <dbReference type="ARBA" id="ARBA00023012"/>
    </source>
</evidence>
<gene>
    <name evidence="11" type="ORF">SAMN05216249_101192</name>
</gene>
<dbReference type="SUPFAM" id="SSF52172">
    <property type="entry name" value="CheY-like"/>
    <property type="match status" value="1"/>
</dbReference>
<evidence type="ECO:0000256" key="6">
    <source>
        <dbReference type="ARBA" id="ARBA00022777"/>
    </source>
</evidence>
<dbReference type="SUPFAM" id="SSF47384">
    <property type="entry name" value="Homodimeric domain of signal transducing histidine kinase"/>
    <property type="match status" value="1"/>
</dbReference>
<dbReference type="Pfam" id="PF02518">
    <property type="entry name" value="HATPase_c"/>
    <property type="match status" value="1"/>
</dbReference>
<dbReference type="Gene3D" id="3.30.565.10">
    <property type="entry name" value="Histidine kinase-like ATPase, C-terminal domain"/>
    <property type="match status" value="1"/>
</dbReference>
<dbReference type="InterPro" id="IPR036097">
    <property type="entry name" value="HisK_dim/P_sf"/>
</dbReference>
<dbReference type="InterPro" id="IPR043128">
    <property type="entry name" value="Rev_trsase/Diguanyl_cyclase"/>
</dbReference>
<comment type="similarity">
    <text evidence="2">In the N-terminal section; belongs to the phytochrome family.</text>
</comment>
<dbReference type="SUPFAM" id="SSF55073">
    <property type="entry name" value="Nucleotide cyclase"/>
    <property type="match status" value="1"/>
</dbReference>
<proteinExistence type="inferred from homology"/>
<dbReference type="FunFam" id="3.30.565.10:FF:000010">
    <property type="entry name" value="Sensor histidine kinase RcsC"/>
    <property type="match status" value="1"/>
</dbReference>
<keyword evidence="7" id="KW-0902">Two-component regulatory system</keyword>
<dbReference type="InterPro" id="IPR036890">
    <property type="entry name" value="HATPase_C_sf"/>
</dbReference>
<dbReference type="Gene3D" id="3.30.70.270">
    <property type="match status" value="1"/>
</dbReference>
<evidence type="ECO:0000259" key="9">
    <source>
        <dbReference type="PROSITE" id="PS50109"/>
    </source>
</evidence>
<name>A0A1I0V7G2_9FIRM</name>
<dbReference type="InterPro" id="IPR003661">
    <property type="entry name" value="HisK_dim/P_dom"/>
</dbReference>
<dbReference type="SMART" id="SM00387">
    <property type="entry name" value="HATPase_c"/>
    <property type="match status" value="1"/>
</dbReference>
<dbReference type="EC" id="2.7.13.3" evidence="3"/>
<dbReference type="CDD" id="cd16922">
    <property type="entry name" value="HATPase_EvgS-ArcB-TorS-like"/>
    <property type="match status" value="1"/>
</dbReference>
<dbReference type="InterPro" id="IPR004358">
    <property type="entry name" value="Sig_transdc_His_kin-like_C"/>
</dbReference>
<dbReference type="InterPro" id="IPR029787">
    <property type="entry name" value="Nucleotide_cyclase"/>
</dbReference>
<dbReference type="PROSITE" id="PS50887">
    <property type="entry name" value="GGDEF"/>
    <property type="match status" value="1"/>
</dbReference>
<dbReference type="Pfam" id="PF00990">
    <property type="entry name" value="GGDEF"/>
    <property type="match status" value="1"/>
</dbReference>
<keyword evidence="12" id="KW-1185">Reference proteome</keyword>
<organism evidence="11 12">
    <name type="scientific">Acetitomaculum ruminis DSM 5522</name>
    <dbReference type="NCBI Taxonomy" id="1120918"/>
    <lineage>
        <taxon>Bacteria</taxon>
        <taxon>Bacillati</taxon>
        <taxon>Bacillota</taxon>
        <taxon>Clostridia</taxon>
        <taxon>Lachnospirales</taxon>
        <taxon>Lachnospiraceae</taxon>
        <taxon>Acetitomaculum</taxon>
    </lineage>
</organism>
<dbReference type="GO" id="GO:0009927">
    <property type="term" value="F:histidine phosphotransfer kinase activity"/>
    <property type="evidence" value="ECO:0007669"/>
    <property type="project" value="TreeGrafter"/>
</dbReference>
<accession>A0A1I0V7G2</accession>
<dbReference type="Gene3D" id="3.40.50.2300">
    <property type="match status" value="1"/>
</dbReference>
<keyword evidence="6" id="KW-0418">Kinase</keyword>
<dbReference type="PRINTS" id="PR00344">
    <property type="entry name" value="BCTRLSENSOR"/>
</dbReference>
<dbReference type="AlphaFoldDB" id="A0A1I0V7G2"/>
<dbReference type="RefSeq" id="WP_092869901.1">
    <property type="nucleotide sequence ID" value="NZ_FOJY01000001.1"/>
</dbReference>
<dbReference type="GO" id="GO:0005886">
    <property type="term" value="C:plasma membrane"/>
    <property type="evidence" value="ECO:0007669"/>
    <property type="project" value="TreeGrafter"/>
</dbReference>
<dbReference type="PANTHER" id="PTHR43047:SF72">
    <property type="entry name" value="OSMOSENSING HISTIDINE PROTEIN KINASE SLN1"/>
    <property type="match status" value="1"/>
</dbReference>